<dbReference type="PANTHER" id="PTHR38036:SF1">
    <property type="entry name" value="UPF0250 PROTEIN YBED"/>
    <property type="match status" value="1"/>
</dbReference>
<gene>
    <name evidence="3" type="ORF">HUF19_03840</name>
</gene>
<keyword evidence="4" id="KW-1185">Reference proteome</keyword>
<comment type="similarity">
    <text evidence="1 2">Belongs to the UPF0250 family.</text>
</comment>
<dbReference type="Gene3D" id="3.30.70.260">
    <property type="match status" value="1"/>
</dbReference>
<dbReference type="EMBL" id="CP054475">
    <property type="protein sequence ID" value="UXD86628.1"/>
    <property type="molecule type" value="Genomic_DNA"/>
</dbReference>
<name>A0ABY6A7M2_9GAMM</name>
<dbReference type="SUPFAM" id="SSF117991">
    <property type="entry name" value="YbeD/HP0495-like"/>
    <property type="match status" value="1"/>
</dbReference>
<dbReference type="Pfam" id="PF04359">
    <property type="entry name" value="DUF493"/>
    <property type="match status" value="1"/>
</dbReference>
<organism evidence="3 4">
    <name type="scientific">Thalassolituus hydrocarboniclasticus</name>
    <dbReference type="NCBI Taxonomy" id="2742796"/>
    <lineage>
        <taxon>Bacteria</taxon>
        <taxon>Pseudomonadati</taxon>
        <taxon>Pseudomonadota</taxon>
        <taxon>Gammaproteobacteria</taxon>
        <taxon>Oceanospirillales</taxon>
        <taxon>Oceanospirillaceae</taxon>
        <taxon>Thalassolituus</taxon>
    </lineage>
</organism>
<dbReference type="InterPro" id="IPR007454">
    <property type="entry name" value="UPF0250_YbeD-like"/>
</dbReference>
<accession>A0ABY6A7M2</accession>
<evidence type="ECO:0000256" key="1">
    <source>
        <dbReference type="ARBA" id="ARBA00008460"/>
    </source>
</evidence>
<evidence type="ECO:0000313" key="4">
    <source>
        <dbReference type="Proteomes" id="UP001065322"/>
    </source>
</evidence>
<sequence>MYREAINVSQPEAPKIEFPCANYPVKILGHGKDDYVEVVLEIVRIHAPECDVERIQIRNSSNGRFRALTVYITATGIEQLQALHKDLLAHDYIHMVI</sequence>
<proteinExistence type="inferred from homology"/>
<evidence type="ECO:0000256" key="2">
    <source>
        <dbReference type="HAMAP-Rule" id="MF_00659"/>
    </source>
</evidence>
<dbReference type="InterPro" id="IPR027471">
    <property type="entry name" value="YbeD-like_sf"/>
</dbReference>
<dbReference type="PANTHER" id="PTHR38036">
    <property type="entry name" value="UPF0250 PROTEIN YBED"/>
    <property type="match status" value="1"/>
</dbReference>
<protein>
    <recommendedName>
        <fullName evidence="2">UPF0250 protein HUF19_03840</fullName>
    </recommendedName>
</protein>
<reference evidence="4" key="1">
    <citation type="submission" date="2020-06" db="EMBL/GenBank/DDBJ databases">
        <title>Thalassolituus marinus alknpb1M-1, a hydrocarbon-degrading bacterium isolated from the deep-sea overlying water using an in-situ strategy from the South China Sea basin.</title>
        <authorList>
            <person name="Dong C."/>
            <person name="Chen Y."/>
            <person name="Shao Z."/>
        </authorList>
    </citation>
    <scope>NUCLEOTIDE SEQUENCE [LARGE SCALE GENOMIC DNA]</scope>
    <source>
        <strain evidence="4">alknpb1M-1</strain>
    </source>
</reference>
<dbReference type="HAMAP" id="MF_00659">
    <property type="entry name" value="UPF0250"/>
    <property type="match status" value="1"/>
</dbReference>
<dbReference type="Proteomes" id="UP001065322">
    <property type="component" value="Chromosome"/>
</dbReference>
<evidence type="ECO:0000313" key="3">
    <source>
        <dbReference type="EMBL" id="UXD86628.1"/>
    </source>
</evidence>